<protein>
    <submittedName>
        <fullName evidence="6">UDP-N-acetyl-D-galactosamine dehydrogenase</fullName>
    </submittedName>
</protein>
<dbReference type="SUPFAM" id="SSF48179">
    <property type="entry name" value="6-phosphogluconate dehydrogenase C-terminal domain-like"/>
    <property type="match status" value="1"/>
</dbReference>
<dbReference type="SMART" id="SM00984">
    <property type="entry name" value="UDPG_MGDP_dh_C"/>
    <property type="match status" value="1"/>
</dbReference>
<comment type="similarity">
    <text evidence="1 4">Belongs to the UDP-glucose/GDP-mannose dehydrogenase family.</text>
</comment>
<reference evidence="6 7" key="1">
    <citation type="submission" date="2014-11" db="EMBL/GenBank/DDBJ databases">
        <title>Genome sequence and analysis of novel Kurthia sp.</title>
        <authorList>
            <person name="Lawson J.N."/>
            <person name="Gonzalez J.E."/>
            <person name="Rinauldi L."/>
            <person name="Xuan Z."/>
            <person name="Firman A."/>
            <person name="Shaddox L."/>
            <person name="Trudeau A."/>
            <person name="Shah S."/>
            <person name="Reiman D."/>
        </authorList>
    </citation>
    <scope>NUCLEOTIDE SEQUENCE [LARGE SCALE GENOMIC DNA]</scope>
    <source>
        <strain evidence="6 7">3B1D</strain>
    </source>
</reference>
<evidence type="ECO:0000313" key="7">
    <source>
        <dbReference type="Proteomes" id="UP000288623"/>
    </source>
</evidence>
<keyword evidence="3" id="KW-0520">NAD</keyword>
<gene>
    <name evidence="6" type="ORF">QI30_16690</name>
</gene>
<evidence type="ECO:0000256" key="1">
    <source>
        <dbReference type="ARBA" id="ARBA00006601"/>
    </source>
</evidence>
<dbReference type="EMBL" id="JTFC01000042">
    <property type="protein sequence ID" value="RUS52408.1"/>
    <property type="molecule type" value="Genomic_DNA"/>
</dbReference>
<dbReference type="SUPFAM" id="SSF52413">
    <property type="entry name" value="UDP-glucose/GDP-mannose dehydrogenase C-terminal domain"/>
    <property type="match status" value="1"/>
</dbReference>
<dbReference type="NCBIfam" id="TIGR03026">
    <property type="entry name" value="NDP-sugDHase"/>
    <property type="match status" value="1"/>
</dbReference>
<evidence type="ECO:0000259" key="5">
    <source>
        <dbReference type="SMART" id="SM00984"/>
    </source>
</evidence>
<dbReference type="PANTHER" id="PTHR43491">
    <property type="entry name" value="UDP-N-ACETYL-D-MANNOSAMINE DEHYDROGENASE"/>
    <property type="match status" value="1"/>
</dbReference>
<keyword evidence="7" id="KW-1185">Reference proteome</keyword>
<organism evidence="6 7">
    <name type="scientific">Candidatus Kurthia intestinigallinarum</name>
    <dbReference type="NCBI Taxonomy" id="1562256"/>
    <lineage>
        <taxon>Bacteria</taxon>
        <taxon>Bacillati</taxon>
        <taxon>Bacillota</taxon>
        <taxon>Bacilli</taxon>
        <taxon>Bacillales</taxon>
        <taxon>Caryophanaceae</taxon>
        <taxon>Kurthia</taxon>
    </lineage>
</organism>
<dbReference type="RefSeq" id="WP_126991735.1">
    <property type="nucleotide sequence ID" value="NZ_JTFC01000042.1"/>
</dbReference>
<evidence type="ECO:0000256" key="4">
    <source>
        <dbReference type="PIRNR" id="PIRNR000124"/>
    </source>
</evidence>
<evidence type="ECO:0000256" key="2">
    <source>
        <dbReference type="ARBA" id="ARBA00023002"/>
    </source>
</evidence>
<dbReference type="Pfam" id="PF00984">
    <property type="entry name" value="UDPG_MGDP_dh"/>
    <property type="match status" value="1"/>
</dbReference>
<dbReference type="InterPro" id="IPR036220">
    <property type="entry name" value="UDP-Glc/GDP-Man_DH_C_sf"/>
</dbReference>
<feature type="domain" description="UDP-glucose/GDP-mannose dehydrogenase C-terminal" evidence="5">
    <location>
        <begin position="313"/>
        <end position="415"/>
    </location>
</feature>
<dbReference type="OrthoDB" id="9803238at2"/>
<dbReference type="SUPFAM" id="SSF51735">
    <property type="entry name" value="NAD(P)-binding Rossmann-fold domains"/>
    <property type="match status" value="1"/>
</dbReference>
<dbReference type="PIRSF" id="PIRSF500136">
    <property type="entry name" value="UDP_ManNAc_DH"/>
    <property type="match status" value="1"/>
</dbReference>
<dbReference type="InterPro" id="IPR017476">
    <property type="entry name" value="UDP-Glc/GDP-Man"/>
</dbReference>
<sequence length="428" mass="47833">MPHKIAIVGLGYVGLPLAVELSHAYDVIGFDIQREKIALYKEGIDPTKEIGNEKLQAAAVQFTYDETLLTSCNMYIVTVPTPIHLDKTPNLEPLIGACEIISRHLCKGDIVVFESTVYPGTTEEICVPILEAQSNLQFEQDFAVGYSPERINPGDKNNSLRTILKIVSASDEAALTVLQEIYGSIIDAGLHIAPSIRVAEAAKIIENAQRDINIAFMNELSMIFNKMNIDTNEVLEAAGTKWNFLPFTPGLVGGHCIGVDPYYFLYKAEVLGCKSKIIAAGRQVNDGLAHYIVENFTKQFFTKYPQKTTRKVGVLGVTFKENCPDTRNSKVIDIITELQQYGFDLHIYDPYADAKETVCEYGIELCSFDDLQKLDALIVAVKHDVFLEAFPVETLHTHFSADSKLLFDLKHLYNRHDLTVQDFDVWSL</sequence>
<dbReference type="GO" id="GO:0051287">
    <property type="term" value="F:NAD binding"/>
    <property type="evidence" value="ECO:0007669"/>
    <property type="project" value="InterPro"/>
</dbReference>
<dbReference type="GO" id="GO:0016616">
    <property type="term" value="F:oxidoreductase activity, acting on the CH-OH group of donors, NAD or NADP as acceptor"/>
    <property type="evidence" value="ECO:0007669"/>
    <property type="project" value="InterPro"/>
</dbReference>
<dbReference type="InterPro" id="IPR036291">
    <property type="entry name" value="NAD(P)-bd_dom_sf"/>
</dbReference>
<comment type="caution">
    <text evidence="6">The sequence shown here is derived from an EMBL/GenBank/DDBJ whole genome shotgun (WGS) entry which is preliminary data.</text>
</comment>
<evidence type="ECO:0000313" key="6">
    <source>
        <dbReference type="EMBL" id="RUS52408.1"/>
    </source>
</evidence>
<dbReference type="Gene3D" id="3.40.50.720">
    <property type="entry name" value="NAD(P)-binding Rossmann-like Domain"/>
    <property type="match status" value="2"/>
</dbReference>
<dbReference type="InterPro" id="IPR014026">
    <property type="entry name" value="UDP-Glc/GDP-Man_DH_dimer"/>
</dbReference>
<dbReference type="GO" id="GO:0000271">
    <property type="term" value="P:polysaccharide biosynthetic process"/>
    <property type="evidence" value="ECO:0007669"/>
    <property type="project" value="InterPro"/>
</dbReference>
<dbReference type="PIRSF" id="PIRSF000124">
    <property type="entry name" value="UDPglc_GDPman_dh"/>
    <property type="match status" value="1"/>
</dbReference>
<proteinExistence type="inferred from homology"/>
<dbReference type="AlphaFoldDB" id="A0A433RQ81"/>
<dbReference type="InterPro" id="IPR028359">
    <property type="entry name" value="UDP_ManNAc/GlcNAc_DH"/>
</dbReference>
<name>A0A433RQ81_9BACL</name>
<keyword evidence="2" id="KW-0560">Oxidoreductase</keyword>
<dbReference type="InterPro" id="IPR008927">
    <property type="entry name" value="6-PGluconate_DH-like_C_sf"/>
</dbReference>
<accession>A0A433RQ81</accession>
<dbReference type="Proteomes" id="UP000288623">
    <property type="component" value="Unassembled WGS sequence"/>
</dbReference>
<dbReference type="InterPro" id="IPR001732">
    <property type="entry name" value="UDP-Glc/GDP-Man_DH_N"/>
</dbReference>
<dbReference type="Pfam" id="PF03720">
    <property type="entry name" value="UDPG_MGDP_dh_C"/>
    <property type="match status" value="1"/>
</dbReference>
<dbReference type="GO" id="GO:0016628">
    <property type="term" value="F:oxidoreductase activity, acting on the CH-CH group of donors, NAD or NADP as acceptor"/>
    <property type="evidence" value="ECO:0007669"/>
    <property type="project" value="InterPro"/>
</dbReference>
<dbReference type="Pfam" id="PF03721">
    <property type="entry name" value="UDPG_MGDP_dh_N"/>
    <property type="match status" value="1"/>
</dbReference>
<evidence type="ECO:0000256" key="3">
    <source>
        <dbReference type="ARBA" id="ARBA00023027"/>
    </source>
</evidence>
<dbReference type="InterPro" id="IPR014027">
    <property type="entry name" value="UDP-Glc/GDP-Man_DH_C"/>
</dbReference>
<dbReference type="PANTHER" id="PTHR43491:SF2">
    <property type="entry name" value="UDP-N-ACETYL-D-MANNOSAMINE DEHYDROGENASE"/>
    <property type="match status" value="1"/>
</dbReference>